<evidence type="ECO:0000256" key="7">
    <source>
        <dbReference type="ARBA" id="ARBA00049120"/>
    </source>
</evidence>
<feature type="compositionally biased region" description="Low complexity" evidence="9">
    <location>
        <begin position="1"/>
        <end position="15"/>
    </location>
</feature>
<keyword evidence="6" id="KW-0238">DNA-binding</keyword>
<dbReference type="InterPro" id="IPR017985">
    <property type="entry name" value="MeTrfase_CN4_CS"/>
</dbReference>
<dbReference type="EMBL" id="JBHTLY010000001">
    <property type="protein sequence ID" value="MFD1200666.1"/>
    <property type="molecule type" value="Genomic_DNA"/>
</dbReference>
<dbReference type="InterPro" id="IPR002941">
    <property type="entry name" value="DNA_methylase_N4/N6"/>
</dbReference>
<evidence type="ECO:0000256" key="6">
    <source>
        <dbReference type="ARBA" id="ARBA00023125"/>
    </source>
</evidence>
<keyword evidence="3" id="KW-0808">Transferase</keyword>
<evidence type="ECO:0000259" key="10">
    <source>
        <dbReference type="Pfam" id="PF01555"/>
    </source>
</evidence>
<comment type="similarity">
    <text evidence="1">Belongs to the N(4)/N(6)-methyltransferase family. N(4) subfamily.</text>
</comment>
<keyword evidence="5" id="KW-0680">Restriction system</keyword>
<dbReference type="GO" id="GO:0032259">
    <property type="term" value="P:methylation"/>
    <property type="evidence" value="ECO:0007669"/>
    <property type="project" value="UniProtKB-KW"/>
</dbReference>
<sequence length="256" mass="27697">MGNTDSAGSTSSASTVITPPSGALRLGSDSQVSPLDTRLFALHATFEAERPTGAEEDVHMVVSLVDHVIERCSAPGELVFDPFAGFGTTITRAVTLRRAAIGIELLPERVEQLQRSVPGANVIEGDARELLRLVRSHTPAGVEATVDLVLTSPPYMTAEHHDADPLTAYERDGGNYDRYLHELGLVARQCALLVRPGGYVVWNVADIHHAGATTPLIEDCARVLNQHLDYVGTTEVQWDSYPHDLVADALLVFRRG</sequence>
<feature type="region of interest" description="Disordered" evidence="9">
    <location>
        <begin position="1"/>
        <end position="29"/>
    </location>
</feature>
<comment type="catalytic activity">
    <reaction evidence="7">
        <text>a 2'-deoxycytidine in DNA + S-adenosyl-L-methionine = an N(4)-methyl-2'-deoxycytidine in DNA + S-adenosyl-L-homocysteine + H(+)</text>
        <dbReference type="Rhea" id="RHEA:16857"/>
        <dbReference type="Rhea" id="RHEA-COMP:11369"/>
        <dbReference type="Rhea" id="RHEA-COMP:13674"/>
        <dbReference type="ChEBI" id="CHEBI:15378"/>
        <dbReference type="ChEBI" id="CHEBI:57856"/>
        <dbReference type="ChEBI" id="CHEBI:59789"/>
        <dbReference type="ChEBI" id="CHEBI:85452"/>
        <dbReference type="ChEBI" id="CHEBI:137933"/>
        <dbReference type="EC" id="2.1.1.113"/>
    </reaction>
</comment>
<reference evidence="12" key="1">
    <citation type="journal article" date="2019" name="Int. J. Syst. Evol. Microbiol.">
        <title>The Global Catalogue of Microorganisms (GCM) 10K type strain sequencing project: providing services to taxonomists for standard genome sequencing and annotation.</title>
        <authorList>
            <consortium name="The Broad Institute Genomics Platform"/>
            <consortium name="The Broad Institute Genome Sequencing Center for Infectious Disease"/>
            <person name="Wu L."/>
            <person name="Ma J."/>
        </authorList>
    </citation>
    <scope>NUCLEOTIDE SEQUENCE [LARGE SCALE GENOMIC DNA]</scope>
    <source>
        <strain evidence="12">CCUG 50213</strain>
    </source>
</reference>
<evidence type="ECO:0000256" key="8">
    <source>
        <dbReference type="RuleBase" id="RU362026"/>
    </source>
</evidence>
<gene>
    <name evidence="11" type="ORF">ACFQ3U_02005</name>
</gene>
<dbReference type="GO" id="GO:0008168">
    <property type="term" value="F:methyltransferase activity"/>
    <property type="evidence" value="ECO:0007669"/>
    <property type="project" value="UniProtKB-KW"/>
</dbReference>
<evidence type="ECO:0000313" key="12">
    <source>
        <dbReference type="Proteomes" id="UP001597181"/>
    </source>
</evidence>
<evidence type="ECO:0000313" key="11">
    <source>
        <dbReference type="EMBL" id="MFD1200666.1"/>
    </source>
</evidence>
<dbReference type="Proteomes" id="UP001597181">
    <property type="component" value="Unassembled WGS sequence"/>
</dbReference>
<evidence type="ECO:0000256" key="4">
    <source>
        <dbReference type="ARBA" id="ARBA00022691"/>
    </source>
</evidence>
<evidence type="ECO:0000256" key="9">
    <source>
        <dbReference type="SAM" id="MobiDB-lite"/>
    </source>
</evidence>
<dbReference type="InterPro" id="IPR001091">
    <property type="entry name" value="RM_Methyltransferase"/>
</dbReference>
<organism evidence="11 12">
    <name type="scientific">Leucobacter albus</name>
    <dbReference type="NCBI Taxonomy" id="272210"/>
    <lineage>
        <taxon>Bacteria</taxon>
        <taxon>Bacillati</taxon>
        <taxon>Actinomycetota</taxon>
        <taxon>Actinomycetes</taxon>
        <taxon>Micrococcales</taxon>
        <taxon>Microbacteriaceae</taxon>
        <taxon>Leucobacter</taxon>
    </lineage>
</organism>
<evidence type="ECO:0000256" key="5">
    <source>
        <dbReference type="ARBA" id="ARBA00022747"/>
    </source>
</evidence>
<comment type="caution">
    <text evidence="11">The sequence shown here is derived from an EMBL/GenBank/DDBJ whole genome shotgun (WGS) entry which is preliminary data.</text>
</comment>
<dbReference type="PROSITE" id="PS00093">
    <property type="entry name" value="N4_MTASE"/>
    <property type="match status" value="1"/>
</dbReference>
<name>A0ABW3TIT9_9MICO</name>
<keyword evidence="4" id="KW-0949">S-adenosyl-L-methionine</keyword>
<proteinExistence type="inferred from homology"/>
<feature type="domain" description="DNA methylase N-4/N-6" evidence="10">
    <location>
        <begin position="62"/>
        <end position="114"/>
    </location>
</feature>
<protein>
    <recommendedName>
        <fullName evidence="8">Methyltransferase</fullName>
        <ecNumber evidence="8">2.1.1.-</ecNumber>
    </recommendedName>
</protein>
<dbReference type="InterPro" id="IPR029063">
    <property type="entry name" value="SAM-dependent_MTases_sf"/>
</dbReference>
<evidence type="ECO:0000256" key="1">
    <source>
        <dbReference type="ARBA" id="ARBA00010203"/>
    </source>
</evidence>
<dbReference type="SUPFAM" id="SSF53335">
    <property type="entry name" value="S-adenosyl-L-methionine-dependent methyltransferases"/>
    <property type="match status" value="1"/>
</dbReference>
<dbReference type="Gene3D" id="3.40.50.150">
    <property type="entry name" value="Vaccinia Virus protein VP39"/>
    <property type="match status" value="2"/>
</dbReference>
<evidence type="ECO:0000256" key="3">
    <source>
        <dbReference type="ARBA" id="ARBA00022679"/>
    </source>
</evidence>
<dbReference type="PRINTS" id="PR00508">
    <property type="entry name" value="S21N4MTFRASE"/>
</dbReference>
<dbReference type="RefSeq" id="WP_343959084.1">
    <property type="nucleotide sequence ID" value="NZ_BAAAKZ010000003.1"/>
</dbReference>
<keyword evidence="2 11" id="KW-0489">Methyltransferase</keyword>
<keyword evidence="12" id="KW-1185">Reference proteome</keyword>
<evidence type="ECO:0000256" key="2">
    <source>
        <dbReference type="ARBA" id="ARBA00022603"/>
    </source>
</evidence>
<dbReference type="EC" id="2.1.1.-" evidence="8"/>
<accession>A0ABW3TIT9</accession>
<dbReference type="Pfam" id="PF01555">
    <property type="entry name" value="N6_N4_Mtase"/>
    <property type="match status" value="1"/>
</dbReference>